<accession>A0A6P7SD49</accession>
<sequence>MEELYEYVRQLNPDNSKDILYGETLISEQQDDLFDTLINGLVEKPSGVAEATKLVYLLRNAGLNINHPNTKDGSIPLLTYLQNGKEIDATFVEALLRCNADVYAVNQAGINVLDELTRRKSTLQNNVKNVFEKYMPGMWNAVENDDLMSVRRLVNQWCRTDIEKNGKTLVQLAIEHGVENMDRLVSEINPSMDLAHGVLADDIILVSEVIESKKPVNMNFRNGGDRGATPLYYALCNNNSKMTDLLIAHGARLDTSLCDGDDFDIPLLFAVLMNCSTSPISPELIEKTIPNRPENLSKLFYRGQNVILHCIDYLVPKEIVEVILKKGCANLITAKNKFNLNSREYAAECDATDVVEVIDRTVFRWCFESKNDANFKLLALHDYRYFVMPLENNPSEESEDSSSLSQKSPTPNNSAFQNFSRYQEKIKLFVTAVVEGNVEEVTNNLITNDPELSAFEPCLAGARYKGDGQPVLHKAVLRCYVPIVRTLVHTLVYKNKLSLDSLRDQFYRTALHYAHGMPEDNEMSNILIDYGCSEFTVDKDGRSPLSFKDRRNQKSMADLLQYQLKQNLAIPEPNPWASPLPLPIIGYLMDCQDGKHFHKFHSSRMKALSYTSPSSASQLGASFCSSSSSSGGGGGSGGGGSGAGRSRNTMITSTSSSCERMLAYPADWSLESSDDDDSEISEREYDEVWEDEIHAQTEKTRKTETEGRWNYMASYASYASPYCSIL</sequence>
<name>A0A6P7SD49_9MOLL</name>
<dbReference type="Pfam" id="PF12796">
    <property type="entry name" value="Ank_2"/>
    <property type="match status" value="1"/>
</dbReference>
<gene>
    <name evidence="2" type="primary">LOC115211270</name>
</gene>
<protein>
    <submittedName>
        <fullName evidence="2">Uncharacterized protein LOC115211270</fullName>
    </submittedName>
</protein>
<dbReference type="PROSITE" id="PS50088">
    <property type="entry name" value="ANK_REPEAT"/>
    <property type="match status" value="1"/>
</dbReference>
<proteinExistence type="predicted"/>
<dbReference type="AlphaFoldDB" id="A0A6P7SD49"/>
<reference evidence="2" key="1">
    <citation type="submission" date="2025-08" db="UniProtKB">
        <authorList>
            <consortium name="RefSeq"/>
        </authorList>
    </citation>
    <scope>IDENTIFICATION</scope>
</reference>
<dbReference type="InterPro" id="IPR002110">
    <property type="entry name" value="Ankyrin_rpt"/>
</dbReference>
<dbReference type="SUPFAM" id="SSF48403">
    <property type="entry name" value="Ankyrin repeat"/>
    <property type="match status" value="2"/>
</dbReference>
<dbReference type="PANTHER" id="PTHR24180">
    <property type="entry name" value="CYCLIN-DEPENDENT KINASE INHIBITOR 2C-RELATED"/>
    <property type="match status" value="1"/>
</dbReference>
<dbReference type="PROSITE" id="PS50297">
    <property type="entry name" value="ANK_REP_REGION"/>
    <property type="match status" value="1"/>
</dbReference>
<evidence type="ECO:0000313" key="2">
    <source>
        <dbReference type="RefSeq" id="XP_029635963.1"/>
    </source>
</evidence>
<dbReference type="KEGG" id="osn:115211270"/>
<dbReference type="PANTHER" id="PTHR24180:SF45">
    <property type="entry name" value="POLY [ADP-RIBOSE] POLYMERASE TANKYRASE"/>
    <property type="match status" value="1"/>
</dbReference>
<dbReference type="Proteomes" id="UP000515154">
    <property type="component" value="Linkage group LG1"/>
</dbReference>
<keyword evidence="1" id="KW-1185">Reference proteome</keyword>
<dbReference type="InterPro" id="IPR036770">
    <property type="entry name" value="Ankyrin_rpt-contain_sf"/>
</dbReference>
<dbReference type="RefSeq" id="XP_029635963.1">
    <property type="nucleotide sequence ID" value="XM_029780103.2"/>
</dbReference>
<dbReference type="InterPro" id="IPR051637">
    <property type="entry name" value="Ank_repeat_dom-contain_49"/>
</dbReference>
<dbReference type="SMART" id="SM00248">
    <property type="entry name" value="ANK"/>
    <property type="match status" value="6"/>
</dbReference>
<organism evidence="1 2">
    <name type="scientific">Octopus sinensis</name>
    <name type="common">East Asian common octopus</name>
    <dbReference type="NCBI Taxonomy" id="2607531"/>
    <lineage>
        <taxon>Eukaryota</taxon>
        <taxon>Metazoa</taxon>
        <taxon>Spiralia</taxon>
        <taxon>Lophotrochozoa</taxon>
        <taxon>Mollusca</taxon>
        <taxon>Cephalopoda</taxon>
        <taxon>Coleoidea</taxon>
        <taxon>Octopodiformes</taxon>
        <taxon>Octopoda</taxon>
        <taxon>Incirrata</taxon>
        <taxon>Octopodidae</taxon>
        <taxon>Octopus</taxon>
    </lineage>
</organism>
<dbReference type="Gene3D" id="1.25.40.20">
    <property type="entry name" value="Ankyrin repeat-containing domain"/>
    <property type="match status" value="3"/>
</dbReference>
<evidence type="ECO:0000313" key="1">
    <source>
        <dbReference type="Proteomes" id="UP000515154"/>
    </source>
</evidence>